<evidence type="ECO:0000313" key="1">
    <source>
        <dbReference type="EMBL" id="SOD89844.1"/>
    </source>
</evidence>
<accession>A0A286G4G4</accession>
<dbReference type="AlphaFoldDB" id="A0A286G4G4"/>
<protein>
    <submittedName>
        <fullName evidence="1">Uncharacterized protein</fullName>
    </submittedName>
</protein>
<evidence type="ECO:0000313" key="2">
    <source>
        <dbReference type="Proteomes" id="UP000219452"/>
    </source>
</evidence>
<gene>
    <name evidence="1" type="ORF">SAMN06269250_3210</name>
</gene>
<keyword evidence="2" id="KW-1185">Reference proteome</keyword>
<sequence>MSSVNVFVRMAALLLWLWVGSNDLTAQPLKVREDINPINDSLCWVVGTTDFFEFIINKDAPGENWVMMSVLTPNRLASAVGDSAWIILDDGYVINLCSSKNTRAKRDVYKVLYVEIDYQYMRFLAAIKSEDIRRMAAVNVKKMMFNLNPTINPNLGAVRDLKKHPLIPKTSTFINTGNHIEVRINKIYPKQRKRILATAVYTGKYIK</sequence>
<name>A0A286G4G4_9BACT</name>
<organism evidence="1 2">
    <name type="scientific">Spirosoma fluviale</name>
    <dbReference type="NCBI Taxonomy" id="1597977"/>
    <lineage>
        <taxon>Bacteria</taxon>
        <taxon>Pseudomonadati</taxon>
        <taxon>Bacteroidota</taxon>
        <taxon>Cytophagia</taxon>
        <taxon>Cytophagales</taxon>
        <taxon>Cytophagaceae</taxon>
        <taxon>Spirosoma</taxon>
    </lineage>
</organism>
<proteinExistence type="predicted"/>
<reference evidence="2" key="1">
    <citation type="submission" date="2017-09" db="EMBL/GenBank/DDBJ databases">
        <authorList>
            <person name="Varghese N."/>
            <person name="Submissions S."/>
        </authorList>
    </citation>
    <scope>NUCLEOTIDE SEQUENCE [LARGE SCALE GENOMIC DNA]</scope>
    <source>
        <strain evidence="2">DSM 29961</strain>
    </source>
</reference>
<dbReference type="EMBL" id="OCNH01000002">
    <property type="protein sequence ID" value="SOD89844.1"/>
    <property type="molecule type" value="Genomic_DNA"/>
</dbReference>
<dbReference type="Proteomes" id="UP000219452">
    <property type="component" value="Unassembled WGS sequence"/>
</dbReference>